<feature type="transmembrane region" description="Helical" evidence="2">
    <location>
        <begin position="101"/>
        <end position="121"/>
    </location>
</feature>
<evidence type="ECO:0000256" key="2">
    <source>
        <dbReference type="SAM" id="Phobius"/>
    </source>
</evidence>
<dbReference type="PANTHER" id="PTHR36435">
    <property type="entry name" value="SLR1288 PROTEIN"/>
    <property type="match status" value="1"/>
</dbReference>
<dbReference type="PATRIC" id="fig|1227484.4.peg.1326"/>
<reference evidence="4 5" key="1">
    <citation type="journal article" date="2014" name="PLoS Genet.">
        <title>Phylogenetically driven sequencing of extremely halophilic archaea reveals strategies for static and dynamic osmo-response.</title>
        <authorList>
            <person name="Becker E.A."/>
            <person name="Seitzer P.M."/>
            <person name="Tritt A."/>
            <person name="Larsen D."/>
            <person name="Krusor M."/>
            <person name="Yao A.I."/>
            <person name="Wu D."/>
            <person name="Madern D."/>
            <person name="Eisen J.A."/>
            <person name="Darling A.E."/>
            <person name="Facciotti M.T."/>
        </authorList>
    </citation>
    <scope>NUCLEOTIDE SEQUENCE [LARGE SCALE GENOMIC DNA]</scope>
    <source>
        <strain evidence="4 5">DSM 1137</strain>
    </source>
</reference>
<evidence type="ECO:0000259" key="3">
    <source>
        <dbReference type="Pfam" id="PF02517"/>
    </source>
</evidence>
<dbReference type="Proteomes" id="UP000011514">
    <property type="component" value="Unassembled WGS sequence"/>
</dbReference>
<dbReference type="AlphaFoldDB" id="M0E044"/>
<sequence>MSDPSEFGTESGGGRERDGAADPTEPAASDGGEPTDAGAVVDAADPPDEGGRGSPLRAVGVAFGLGIAGILGLLAVTTIVGGAVFAVATLTGRQPSLLGSFVAPFVVGQVGAFVGVSLGYLRWRGLNREDIAAYLGIRRPTVVESVIAVIGPVLVLVTALTVSSIVLLVGTEPAQNQGAQMTLENPSIIPVMIVAMLLVVGPCEELLFRGVIQSRARETFSAVPAILLAAAVFAPAHVVSLSGGVGAMLTTISILFVPSLIFGAVYEYTENLVVVAVMHGLYNSFLLTIGYIVITYGPEMENAGQAGAALLGV</sequence>
<dbReference type="InterPro" id="IPR052710">
    <property type="entry name" value="CAAX_protease"/>
</dbReference>
<name>M0E044_9EURY</name>
<accession>M0E044</accession>
<dbReference type="eggNOG" id="arCOG02766">
    <property type="taxonomic scope" value="Archaea"/>
</dbReference>
<protein>
    <recommendedName>
        <fullName evidence="3">CAAX prenyl protease 2/Lysostaphin resistance protein A-like domain-containing protein</fullName>
    </recommendedName>
</protein>
<dbReference type="InterPro" id="IPR003675">
    <property type="entry name" value="Rce1/LyrA-like_dom"/>
</dbReference>
<keyword evidence="2" id="KW-0812">Transmembrane</keyword>
<feature type="transmembrane region" description="Helical" evidence="2">
    <location>
        <begin position="61"/>
        <end position="89"/>
    </location>
</feature>
<dbReference type="Pfam" id="PF02517">
    <property type="entry name" value="Rce1-like"/>
    <property type="match status" value="1"/>
</dbReference>
<feature type="transmembrane region" description="Helical" evidence="2">
    <location>
        <begin position="188"/>
        <end position="208"/>
    </location>
</feature>
<comment type="caution">
    <text evidence="4">The sequence shown here is derived from an EMBL/GenBank/DDBJ whole genome shotgun (WGS) entry which is preliminary data.</text>
</comment>
<feature type="transmembrane region" description="Helical" evidence="2">
    <location>
        <begin position="220"/>
        <end position="239"/>
    </location>
</feature>
<keyword evidence="2" id="KW-0472">Membrane</keyword>
<feature type="transmembrane region" description="Helical" evidence="2">
    <location>
        <begin position="245"/>
        <end position="265"/>
    </location>
</feature>
<evidence type="ECO:0000313" key="4">
    <source>
        <dbReference type="EMBL" id="ELZ41121.1"/>
    </source>
</evidence>
<feature type="domain" description="CAAX prenyl protease 2/Lysostaphin resistance protein A-like" evidence="3">
    <location>
        <begin position="190"/>
        <end position="284"/>
    </location>
</feature>
<dbReference type="PANTHER" id="PTHR36435:SF1">
    <property type="entry name" value="CAAX AMINO TERMINAL PROTEASE FAMILY PROTEIN"/>
    <property type="match status" value="1"/>
</dbReference>
<dbReference type="STRING" id="1227484.C471_06488"/>
<dbReference type="GO" id="GO:0004175">
    <property type="term" value="F:endopeptidase activity"/>
    <property type="evidence" value="ECO:0007669"/>
    <property type="project" value="UniProtKB-ARBA"/>
</dbReference>
<gene>
    <name evidence="4" type="ORF">C471_06488</name>
</gene>
<dbReference type="GO" id="GO:0080120">
    <property type="term" value="P:CAAX-box protein maturation"/>
    <property type="evidence" value="ECO:0007669"/>
    <property type="project" value="UniProtKB-ARBA"/>
</dbReference>
<feature type="transmembrane region" description="Helical" evidence="2">
    <location>
        <begin position="142"/>
        <end position="168"/>
    </location>
</feature>
<dbReference type="EMBL" id="AOJE01000020">
    <property type="protein sequence ID" value="ELZ41121.1"/>
    <property type="molecule type" value="Genomic_DNA"/>
</dbReference>
<proteinExistence type="predicted"/>
<keyword evidence="5" id="KW-1185">Reference proteome</keyword>
<dbReference type="OrthoDB" id="275779at2157"/>
<dbReference type="RefSeq" id="WP_004047259.1">
    <property type="nucleotide sequence ID" value="NZ_AOJE01000020.1"/>
</dbReference>
<keyword evidence="2" id="KW-1133">Transmembrane helix</keyword>
<feature type="transmembrane region" description="Helical" evidence="2">
    <location>
        <begin position="272"/>
        <end position="294"/>
    </location>
</feature>
<evidence type="ECO:0000256" key="1">
    <source>
        <dbReference type="SAM" id="MobiDB-lite"/>
    </source>
</evidence>
<evidence type="ECO:0000313" key="5">
    <source>
        <dbReference type="Proteomes" id="UP000011514"/>
    </source>
</evidence>
<feature type="region of interest" description="Disordered" evidence="1">
    <location>
        <begin position="1"/>
        <end position="52"/>
    </location>
</feature>
<organism evidence="4 5">
    <name type="scientific">Halorubrum saccharovorum DSM 1137</name>
    <dbReference type="NCBI Taxonomy" id="1227484"/>
    <lineage>
        <taxon>Archaea</taxon>
        <taxon>Methanobacteriati</taxon>
        <taxon>Methanobacteriota</taxon>
        <taxon>Stenosarchaea group</taxon>
        <taxon>Halobacteria</taxon>
        <taxon>Halobacteriales</taxon>
        <taxon>Haloferacaceae</taxon>
        <taxon>Halorubrum</taxon>
    </lineage>
</organism>